<dbReference type="EMBL" id="BOOJ01000099">
    <property type="protein sequence ID" value="GIH97759.1"/>
    <property type="molecule type" value="Genomic_DNA"/>
</dbReference>
<gene>
    <name evidence="3" type="ORF">Psi01_83890</name>
</gene>
<accession>A0A8J3WNV5</accession>
<dbReference type="InterPro" id="IPR002559">
    <property type="entry name" value="Transposase_11"/>
</dbReference>
<dbReference type="GO" id="GO:0003677">
    <property type="term" value="F:DNA binding"/>
    <property type="evidence" value="ECO:0007669"/>
    <property type="project" value="InterPro"/>
</dbReference>
<dbReference type="GO" id="GO:0006313">
    <property type="term" value="P:DNA transposition"/>
    <property type="evidence" value="ECO:0007669"/>
    <property type="project" value="InterPro"/>
</dbReference>
<dbReference type="GO" id="GO:0004803">
    <property type="term" value="F:transposase activity"/>
    <property type="evidence" value="ECO:0007669"/>
    <property type="project" value="InterPro"/>
</dbReference>
<protein>
    <recommendedName>
        <fullName evidence="2">Transposase IS4-like domain-containing protein</fullName>
    </recommendedName>
</protein>
<name>A0A8J3WNV5_9ACTN</name>
<feature type="compositionally biased region" description="Basic residues" evidence="1">
    <location>
        <begin position="68"/>
        <end position="80"/>
    </location>
</feature>
<proteinExistence type="predicted"/>
<sequence length="91" mass="9795">MCDRLGQPACGQKGELTGPNPVDRGKSGSKIHLLTERSGLPLSVAVSAANVHDSLAVEPLVRGIPPIRSRRGRRRRRPAKLHGDKGYDYSG</sequence>
<evidence type="ECO:0000259" key="2">
    <source>
        <dbReference type="Pfam" id="PF01609"/>
    </source>
</evidence>
<dbReference type="AlphaFoldDB" id="A0A8J3WNV5"/>
<feature type="region of interest" description="Disordered" evidence="1">
    <location>
        <begin position="67"/>
        <end position="91"/>
    </location>
</feature>
<evidence type="ECO:0000313" key="4">
    <source>
        <dbReference type="Proteomes" id="UP000619788"/>
    </source>
</evidence>
<keyword evidence="4" id="KW-1185">Reference proteome</keyword>
<feature type="domain" description="Transposase IS4-like" evidence="2">
    <location>
        <begin position="20"/>
        <end position="88"/>
    </location>
</feature>
<organism evidence="3 4">
    <name type="scientific">Planobispora siamensis</name>
    <dbReference type="NCBI Taxonomy" id="936338"/>
    <lineage>
        <taxon>Bacteria</taxon>
        <taxon>Bacillati</taxon>
        <taxon>Actinomycetota</taxon>
        <taxon>Actinomycetes</taxon>
        <taxon>Streptosporangiales</taxon>
        <taxon>Streptosporangiaceae</taxon>
        <taxon>Planobispora</taxon>
    </lineage>
</organism>
<dbReference type="Pfam" id="PF01609">
    <property type="entry name" value="DDE_Tnp_1"/>
    <property type="match status" value="1"/>
</dbReference>
<dbReference type="Proteomes" id="UP000619788">
    <property type="component" value="Unassembled WGS sequence"/>
</dbReference>
<feature type="region of interest" description="Disordered" evidence="1">
    <location>
        <begin position="1"/>
        <end position="29"/>
    </location>
</feature>
<feature type="compositionally biased region" description="Basic and acidic residues" evidence="1">
    <location>
        <begin position="81"/>
        <end position="91"/>
    </location>
</feature>
<evidence type="ECO:0000256" key="1">
    <source>
        <dbReference type="SAM" id="MobiDB-lite"/>
    </source>
</evidence>
<evidence type="ECO:0000313" key="3">
    <source>
        <dbReference type="EMBL" id="GIH97759.1"/>
    </source>
</evidence>
<reference evidence="3 4" key="1">
    <citation type="submission" date="2021-01" db="EMBL/GenBank/DDBJ databases">
        <title>Whole genome shotgun sequence of Planobispora siamensis NBRC 107568.</title>
        <authorList>
            <person name="Komaki H."/>
            <person name="Tamura T."/>
        </authorList>
    </citation>
    <scope>NUCLEOTIDE SEQUENCE [LARGE SCALE GENOMIC DNA]</scope>
    <source>
        <strain evidence="3 4">NBRC 107568</strain>
    </source>
</reference>
<comment type="caution">
    <text evidence="3">The sequence shown here is derived from an EMBL/GenBank/DDBJ whole genome shotgun (WGS) entry which is preliminary data.</text>
</comment>